<accession>A0A917I6J9</accession>
<keyword evidence="3" id="KW-1185">Reference proteome</keyword>
<evidence type="ECO:0000313" key="2">
    <source>
        <dbReference type="EMBL" id="GGH16106.1"/>
    </source>
</evidence>
<name>A0A917I6J9_9HYPH</name>
<organism evidence="2 3">
    <name type="scientific">Alsobacter metallidurans</name>
    <dbReference type="NCBI Taxonomy" id="340221"/>
    <lineage>
        <taxon>Bacteria</taxon>
        <taxon>Pseudomonadati</taxon>
        <taxon>Pseudomonadota</taxon>
        <taxon>Alphaproteobacteria</taxon>
        <taxon>Hyphomicrobiales</taxon>
        <taxon>Alsobacteraceae</taxon>
        <taxon>Alsobacter</taxon>
    </lineage>
</organism>
<dbReference type="Proteomes" id="UP000603912">
    <property type="component" value="Unassembled WGS sequence"/>
</dbReference>
<reference evidence="2" key="1">
    <citation type="journal article" date="2014" name="Int. J. Syst. Evol. Microbiol.">
        <title>Complete genome sequence of Corynebacterium casei LMG S-19264T (=DSM 44701T), isolated from a smear-ripened cheese.</title>
        <authorList>
            <consortium name="US DOE Joint Genome Institute (JGI-PGF)"/>
            <person name="Walter F."/>
            <person name="Albersmeier A."/>
            <person name="Kalinowski J."/>
            <person name="Ruckert C."/>
        </authorList>
    </citation>
    <scope>NUCLEOTIDE SEQUENCE</scope>
    <source>
        <strain evidence="2">CGMCC 1.12214</strain>
    </source>
</reference>
<reference evidence="2" key="2">
    <citation type="submission" date="2020-09" db="EMBL/GenBank/DDBJ databases">
        <authorList>
            <person name="Sun Q."/>
            <person name="Zhou Y."/>
        </authorList>
    </citation>
    <scope>NUCLEOTIDE SEQUENCE</scope>
    <source>
        <strain evidence="2">CGMCC 1.12214</strain>
    </source>
</reference>
<proteinExistence type="predicted"/>
<dbReference type="EMBL" id="BMES01000001">
    <property type="protein sequence ID" value="GGH16106.1"/>
    <property type="molecule type" value="Genomic_DNA"/>
</dbReference>
<evidence type="ECO:0000256" key="1">
    <source>
        <dbReference type="SAM" id="MobiDB-lite"/>
    </source>
</evidence>
<protein>
    <submittedName>
        <fullName evidence="2">Uncharacterized protein</fullName>
    </submittedName>
</protein>
<gene>
    <name evidence="2" type="ORF">GCM10007036_16520</name>
</gene>
<feature type="compositionally biased region" description="Basic and acidic residues" evidence="1">
    <location>
        <begin position="21"/>
        <end position="34"/>
    </location>
</feature>
<feature type="compositionally biased region" description="Basic and acidic residues" evidence="1">
    <location>
        <begin position="1"/>
        <end position="12"/>
    </location>
</feature>
<dbReference type="RefSeq" id="WP_188517163.1">
    <property type="nucleotide sequence ID" value="NZ_BMES01000001.1"/>
</dbReference>
<sequence length="105" mass="12083">MHAKLADQERAAKAKRKRLRQMSDEQRQAHEQWQKNHRSGSAAVRARRRAEIEQNRAARKTLECAGQSQPSAELQQIAEAIRRAEAEIRRRDNERRIAAGEGIFG</sequence>
<evidence type="ECO:0000313" key="3">
    <source>
        <dbReference type="Proteomes" id="UP000603912"/>
    </source>
</evidence>
<feature type="region of interest" description="Disordered" evidence="1">
    <location>
        <begin position="1"/>
        <end position="54"/>
    </location>
</feature>
<dbReference type="AlphaFoldDB" id="A0A917I6J9"/>
<comment type="caution">
    <text evidence="2">The sequence shown here is derived from an EMBL/GenBank/DDBJ whole genome shotgun (WGS) entry which is preliminary data.</text>
</comment>